<feature type="non-terminal residue" evidence="1">
    <location>
        <position position="81"/>
    </location>
</feature>
<name>A0ACB8R1E3_9AGAM</name>
<reference evidence="1" key="1">
    <citation type="submission" date="2021-02" db="EMBL/GenBank/DDBJ databases">
        <authorList>
            <consortium name="DOE Joint Genome Institute"/>
            <person name="Ahrendt S."/>
            <person name="Looney B.P."/>
            <person name="Miyauchi S."/>
            <person name="Morin E."/>
            <person name="Drula E."/>
            <person name="Courty P.E."/>
            <person name="Chicoki N."/>
            <person name="Fauchery L."/>
            <person name="Kohler A."/>
            <person name="Kuo A."/>
            <person name="Labutti K."/>
            <person name="Pangilinan J."/>
            <person name="Lipzen A."/>
            <person name="Riley R."/>
            <person name="Andreopoulos W."/>
            <person name="He G."/>
            <person name="Johnson J."/>
            <person name="Barry K.W."/>
            <person name="Grigoriev I.V."/>
            <person name="Nagy L."/>
            <person name="Hibbett D."/>
            <person name="Henrissat B."/>
            <person name="Matheny P.B."/>
            <person name="Labbe J."/>
            <person name="Martin F."/>
        </authorList>
    </citation>
    <scope>NUCLEOTIDE SEQUENCE</scope>
    <source>
        <strain evidence="1">FP105234-sp</strain>
    </source>
</reference>
<protein>
    <submittedName>
        <fullName evidence="1">Uncharacterized protein</fullName>
    </submittedName>
</protein>
<evidence type="ECO:0000313" key="1">
    <source>
        <dbReference type="EMBL" id="KAI0037730.1"/>
    </source>
</evidence>
<dbReference type="Proteomes" id="UP000814033">
    <property type="component" value="Unassembled WGS sequence"/>
</dbReference>
<comment type="caution">
    <text evidence="1">The sequence shown here is derived from an EMBL/GenBank/DDBJ whole genome shotgun (WGS) entry which is preliminary data.</text>
</comment>
<gene>
    <name evidence="1" type="ORF">FA95DRAFT_1453832</name>
</gene>
<accession>A0ACB8R1E3</accession>
<evidence type="ECO:0000313" key="2">
    <source>
        <dbReference type="Proteomes" id="UP000814033"/>
    </source>
</evidence>
<dbReference type="EMBL" id="MU276746">
    <property type="protein sequence ID" value="KAI0037730.1"/>
    <property type="molecule type" value="Genomic_DNA"/>
</dbReference>
<sequence length="81" mass="9117">CLRCNAIHNNLDGCPRVRRTHEYTGLLMAMFDAKTLWDSYGIIDGILPFTSALPRADIHELISPDILHQLIKGTFKSCCLT</sequence>
<organism evidence="1 2">
    <name type="scientific">Auriscalpium vulgare</name>
    <dbReference type="NCBI Taxonomy" id="40419"/>
    <lineage>
        <taxon>Eukaryota</taxon>
        <taxon>Fungi</taxon>
        <taxon>Dikarya</taxon>
        <taxon>Basidiomycota</taxon>
        <taxon>Agaricomycotina</taxon>
        <taxon>Agaricomycetes</taxon>
        <taxon>Russulales</taxon>
        <taxon>Auriscalpiaceae</taxon>
        <taxon>Auriscalpium</taxon>
    </lineage>
</organism>
<proteinExistence type="predicted"/>
<feature type="non-terminal residue" evidence="1">
    <location>
        <position position="1"/>
    </location>
</feature>
<reference evidence="1" key="2">
    <citation type="journal article" date="2022" name="New Phytol.">
        <title>Evolutionary transition to the ectomycorrhizal habit in the genomes of a hyperdiverse lineage of mushroom-forming fungi.</title>
        <authorList>
            <person name="Looney B."/>
            <person name="Miyauchi S."/>
            <person name="Morin E."/>
            <person name="Drula E."/>
            <person name="Courty P.E."/>
            <person name="Kohler A."/>
            <person name="Kuo A."/>
            <person name="LaButti K."/>
            <person name="Pangilinan J."/>
            <person name="Lipzen A."/>
            <person name="Riley R."/>
            <person name="Andreopoulos W."/>
            <person name="He G."/>
            <person name="Johnson J."/>
            <person name="Nolan M."/>
            <person name="Tritt A."/>
            <person name="Barry K.W."/>
            <person name="Grigoriev I.V."/>
            <person name="Nagy L.G."/>
            <person name="Hibbett D."/>
            <person name="Henrissat B."/>
            <person name="Matheny P.B."/>
            <person name="Labbe J."/>
            <person name="Martin F.M."/>
        </authorList>
    </citation>
    <scope>NUCLEOTIDE SEQUENCE</scope>
    <source>
        <strain evidence="1">FP105234-sp</strain>
    </source>
</reference>
<keyword evidence="2" id="KW-1185">Reference proteome</keyword>